<dbReference type="GO" id="GO:0005743">
    <property type="term" value="C:mitochondrial inner membrane"/>
    <property type="evidence" value="ECO:0007669"/>
    <property type="project" value="TreeGrafter"/>
</dbReference>
<dbReference type="Gene3D" id="3.40.1230.10">
    <property type="entry name" value="MTH938-like"/>
    <property type="match status" value="1"/>
</dbReference>
<dbReference type="InterPro" id="IPR036748">
    <property type="entry name" value="MTH938-like_sf"/>
</dbReference>
<evidence type="ECO:0000313" key="2">
    <source>
        <dbReference type="EMBL" id="THV55141.1"/>
    </source>
</evidence>
<accession>A0A4S8RCK7</accession>
<dbReference type="FunFam" id="3.40.1230.10:FF:000005">
    <property type="entry name" value="NADH dehydrogenase [ubiquinone]alpha subcomplex assembly factor"/>
    <property type="match status" value="1"/>
</dbReference>
<dbReference type="PANTHER" id="PTHR21192:SF2">
    <property type="entry name" value="NADH DEHYDROGENASE [UBIQUINONE] 1 ALPHA SUBCOMPLEX ASSEMBLY FACTOR 3"/>
    <property type="match status" value="1"/>
</dbReference>
<comment type="caution">
    <text evidence="2">The sequence shown here is derived from an EMBL/GenBank/DDBJ whole genome shotgun (WGS) entry which is preliminary data.</text>
</comment>
<feature type="compositionally biased region" description="Low complexity" evidence="1">
    <location>
        <begin position="66"/>
        <end position="96"/>
    </location>
</feature>
<organism evidence="2 3">
    <name type="scientific">Botrytis galanthina</name>
    <dbReference type="NCBI Taxonomy" id="278940"/>
    <lineage>
        <taxon>Eukaryota</taxon>
        <taxon>Fungi</taxon>
        <taxon>Dikarya</taxon>
        <taxon>Ascomycota</taxon>
        <taxon>Pezizomycotina</taxon>
        <taxon>Leotiomycetes</taxon>
        <taxon>Helotiales</taxon>
        <taxon>Sclerotiniaceae</taxon>
        <taxon>Botrytis</taxon>
    </lineage>
</organism>
<evidence type="ECO:0000313" key="3">
    <source>
        <dbReference type="Proteomes" id="UP000308671"/>
    </source>
</evidence>
<dbReference type="Proteomes" id="UP000308671">
    <property type="component" value="Unassembled WGS sequence"/>
</dbReference>
<dbReference type="SUPFAM" id="SSF64076">
    <property type="entry name" value="MTH938-like"/>
    <property type="match status" value="1"/>
</dbReference>
<evidence type="ECO:0008006" key="4">
    <source>
        <dbReference type="Google" id="ProtNLM"/>
    </source>
</evidence>
<dbReference type="EMBL" id="PQXL01000013">
    <property type="protein sequence ID" value="THV55141.1"/>
    <property type="molecule type" value="Genomic_DNA"/>
</dbReference>
<reference evidence="2 3" key="1">
    <citation type="submission" date="2017-12" db="EMBL/GenBank/DDBJ databases">
        <title>Comparative genomics of Botrytis spp.</title>
        <authorList>
            <person name="Valero-Jimenez C.A."/>
            <person name="Tapia P."/>
            <person name="Veloso J."/>
            <person name="Silva-Moreno E."/>
            <person name="Staats M."/>
            <person name="Valdes J.H."/>
            <person name="Van Kan J.A.L."/>
        </authorList>
    </citation>
    <scope>NUCLEOTIDE SEQUENCE [LARGE SCALE GENOMIC DNA]</scope>
    <source>
        <strain evidence="2 3">MUCL435</strain>
    </source>
</reference>
<keyword evidence="3" id="KW-1185">Reference proteome</keyword>
<protein>
    <recommendedName>
        <fullName evidence="4">NADH dehydrogenase [ubiquinone] 1 alpha subcomplex assembly factor 3</fullName>
    </recommendedName>
</protein>
<feature type="region of interest" description="Disordered" evidence="1">
    <location>
        <begin position="66"/>
        <end position="110"/>
    </location>
</feature>
<dbReference type="GO" id="GO:0032981">
    <property type="term" value="P:mitochondrial respiratory chain complex I assembly"/>
    <property type="evidence" value="ECO:0007669"/>
    <property type="project" value="TreeGrafter"/>
</dbReference>
<evidence type="ECO:0000256" key="1">
    <source>
        <dbReference type="SAM" id="MobiDB-lite"/>
    </source>
</evidence>
<dbReference type="Pfam" id="PF04430">
    <property type="entry name" value="DUF498"/>
    <property type="match status" value="1"/>
</dbReference>
<sequence>MSRLRKISPSIPEIANAIIAPRSSIPTCTSTRLGSCQTLTPRVKHSNSFKVSYRAPYSICQSRHYSQSISGKPSPPIKSASVRTSSPSSRSHSHPPATHDRGPPSSETTQTDFSVLDVLGNTPMPSTSIDACLSDGFHLNSGVKVGGDGVFKGGKWRGGAGVLLVGGEAFGWKPWVGGAKEGEELELVNKKGQFECGDEAWGVLGCVWPRPDLLILGLGKDMRPISPKTRAYINGLGIQIEIADTRNAAAQFNLLATERGVGSVAGALMPIGR</sequence>
<name>A0A4S8RCK7_9HELO</name>
<proteinExistence type="predicted"/>
<gene>
    <name evidence="2" type="ORF">BGAL_0013g00260</name>
</gene>
<dbReference type="InterPro" id="IPR007523">
    <property type="entry name" value="NDUFAF3/AAMDC"/>
</dbReference>
<dbReference type="PANTHER" id="PTHR21192">
    <property type="entry name" value="NUCLEAR PROTEIN E3-3"/>
    <property type="match status" value="1"/>
</dbReference>
<dbReference type="AlphaFoldDB" id="A0A4S8RCK7"/>
<dbReference type="OrthoDB" id="20681at2759"/>